<name>A0A0R3WRC2_HYDTA</name>
<dbReference type="AlphaFoldDB" id="A0A0R3WRC2"/>
<gene>
    <name evidence="1" type="ORF">TTAC_LOCUS3297</name>
</gene>
<dbReference type="EMBL" id="UYWX01002203">
    <property type="protein sequence ID" value="VDM22342.1"/>
    <property type="molecule type" value="Genomic_DNA"/>
</dbReference>
<reference evidence="3" key="1">
    <citation type="submission" date="2017-02" db="UniProtKB">
        <authorList>
            <consortium name="WormBaseParasite"/>
        </authorList>
    </citation>
    <scope>IDENTIFICATION</scope>
</reference>
<organism evidence="3">
    <name type="scientific">Hydatigena taeniaeformis</name>
    <name type="common">Feline tapeworm</name>
    <name type="synonym">Taenia taeniaeformis</name>
    <dbReference type="NCBI Taxonomy" id="6205"/>
    <lineage>
        <taxon>Eukaryota</taxon>
        <taxon>Metazoa</taxon>
        <taxon>Spiralia</taxon>
        <taxon>Lophotrochozoa</taxon>
        <taxon>Platyhelminthes</taxon>
        <taxon>Cestoda</taxon>
        <taxon>Eucestoda</taxon>
        <taxon>Cyclophyllidea</taxon>
        <taxon>Taeniidae</taxon>
        <taxon>Hydatigera</taxon>
    </lineage>
</organism>
<evidence type="ECO:0000313" key="2">
    <source>
        <dbReference type="Proteomes" id="UP000274429"/>
    </source>
</evidence>
<evidence type="ECO:0000313" key="1">
    <source>
        <dbReference type="EMBL" id="VDM22342.1"/>
    </source>
</evidence>
<reference evidence="1 2" key="2">
    <citation type="submission" date="2018-11" db="EMBL/GenBank/DDBJ databases">
        <authorList>
            <consortium name="Pathogen Informatics"/>
        </authorList>
    </citation>
    <scope>NUCLEOTIDE SEQUENCE [LARGE SCALE GENOMIC DNA]</scope>
</reference>
<dbReference type="STRING" id="6205.A0A0R3WRC2"/>
<sequence length="76" mass="8251">MGVHVGYGTESRTPPGEYGCFIPESPKDIYAHLDLAYPRKSHQTPPAPGVGSITQPPLLPPQLLQVCFSSSAYLHF</sequence>
<accession>A0A0R3WRC2</accession>
<proteinExistence type="predicted"/>
<dbReference type="OrthoDB" id="6312362at2759"/>
<keyword evidence="2" id="KW-1185">Reference proteome</keyword>
<dbReference type="WBParaSite" id="TTAC_0000331201-mRNA-1">
    <property type="protein sequence ID" value="TTAC_0000331201-mRNA-1"/>
    <property type="gene ID" value="TTAC_0000331201"/>
</dbReference>
<evidence type="ECO:0000313" key="3">
    <source>
        <dbReference type="WBParaSite" id="TTAC_0000331201-mRNA-1"/>
    </source>
</evidence>
<protein>
    <submittedName>
        <fullName evidence="3">Ephrin-A3</fullName>
    </submittedName>
</protein>
<dbReference type="Proteomes" id="UP000274429">
    <property type="component" value="Unassembled WGS sequence"/>
</dbReference>